<dbReference type="AlphaFoldDB" id="X0RF10"/>
<reference evidence="2" key="1">
    <citation type="journal article" date="2014" name="Front. Microbiol.">
        <title>High frequency of phylogenetically diverse reductive dehalogenase-homologous genes in deep subseafloor sedimentary metagenomes.</title>
        <authorList>
            <person name="Kawai M."/>
            <person name="Futagami T."/>
            <person name="Toyoda A."/>
            <person name="Takaki Y."/>
            <person name="Nishi S."/>
            <person name="Hori S."/>
            <person name="Arai W."/>
            <person name="Tsubouchi T."/>
            <person name="Morono Y."/>
            <person name="Uchiyama I."/>
            <person name="Ito T."/>
            <person name="Fujiyama A."/>
            <person name="Inagaki F."/>
            <person name="Takami H."/>
        </authorList>
    </citation>
    <scope>NUCLEOTIDE SEQUENCE</scope>
    <source>
        <strain evidence="2">Expedition CK06-06</strain>
    </source>
</reference>
<comment type="caution">
    <text evidence="2">The sequence shown here is derived from an EMBL/GenBank/DDBJ whole genome shotgun (WGS) entry which is preliminary data.</text>
</comment>
<organism evidence="2">
    <name type="scientific">marine sediment metagenome</name>
    <dbReference type="NCBI Taxonomy" id="412755"/>
    <lineage>
        <taxon>unclassified sequences</taxon>
        <taxon>metagenomes</taxon>
        <taxon>ecological metagenomes</taxon>
    </lineage>
</organism>
<sequence length="120" mass="13759">MTSEREDHDNWRESIREDTWRNVPYHPMETPLYPTMNQSGLNLFKTSAVSGDSKIFNTTLKDSRFSPQLFGTDQSGLNRIPALEARVANLEAALEKKKKECEALKGQILMLECKIRQSDL</sequence>
<dbReference type="EMBL" id="BARS01008802">
    <property type="protein sequence ID" value="GAF67353.1"/>
    <property type="molecule type" value="Genomic_DNA"/>
</dbReference>
<evidence type="ECO:0000256" key="1">
    <source>
        <dbReference type="SAM" id="Coils"/>
    </source>
</evidence>
<feature type="coiled-coil region" evidence="1">
    <location>
        <begin position="80"/>
        <end position="114"/>
    </location>
</feature>
<gene>
    <name evidence="2" type="ORF">S01H1_16702</name>
</gene>
<proteinExistence type="predicted"/>
<evidence type="ECO:0000313" key="2">
    <source>
        <dbReference type="EMBL" id="GAF67353.1"/>
    </source>
</evidence>
<protein>
    <submittedName>
        <fullName evidence="2">Uncharacterized protein</fullName>
    </submittedName>
</protein>
<keyword evidence="1" id="KW-0175">Coiled coil</keyword>
<name>X0RF10_9ZZZZ</name>
<accession>X0RF10</accession>